<proteinExistence type="predicted"/>
<name>A0A022WG81_TRIRU</name>
<reference evidence="1" key="1">
    <citation type="submission" date="2014-02" db="EMBL/GenBank/DDBJ databases">
        <title>The Genome Sequence of Trichophyton rubrum (morphotype fischeri) CBS 288.86.</title>
        <authorList>
            <consortium name="The Broad Institute Genomics Platform"/>
            <person name="Cuomo C.A."/>
            <person name="White T.C."/>
            <person name="Graser Y."/>
            <person name="Martinez-Rossi N."/>
            <person name="Heitman J."/>
            <person name="Young S.K."/>
            <person name="Zeng Q."/>
            <person name="Gargeya S."/>
            <person name="Abouelleil A."/>
            <person name="Alvarado L."/>
            <person name="Chapman S.B."/>
            <person name="Gainer-Dewar J."/>
            <person name="Goldberg J."/>
            <person name="Griggs A."/>
            <person name="Gujja S."/>
            <person name="Hansen M."/>
            <person name="Howarth C."/>
            <person name="Imamovic A."/>
            <person name="Larimer J."/>
            <person name="Martinez D."/>
            <person name="Murphy C."/>
            <person name="Pearson M.D."/>
            <person name="Persinoti G."/>
            <person name="Poon T."/>
            <person name="Priest M."/>
            <person name="Roberts A.D."/>
            <person name="Saif S."/>
            <person name="Shea T.D."/>
            <person name="Sykes S.N."/>
            <person name="Wortman J."/>
            <person name="Nusbaum C."/>
            <person name="Birren B."/>
        </authorList>
    </citation>
    <scope>NUCLEOTIDE SEQUENCE [LARGE SCALE GENOMIC DNA]</scope>
    <source>
        <strain evidence="1">CBS 288.86</strain>
    </source>
</reference>
<accession>A0A022WG81</accession>
<dbReference type="Proteomes" id="UP000023758">
    <property type="component" value="Unassembled WGS sequence"/>
</dbReference>
<evidence type="ECO:0000313" key="1">
    <source>
        <dbReference type="EMBL" id="EZF57329.1"/>
    </source>
</evidence>
<dbReference type="HOGENOM" id="CLU_2265621_0_0_1"/>
<organism evidence="1">
    <name type="scientific">Trichophyton rubrum CBS 288.86</name>
    <dbReference type="NCBI Taxonomy" id="1215330"/>
    <lineage>
        <taxon>Eukaryota</taxon>
        <taxon>Fungi</taxon>
        <taxon>Dikarya</taxon>
        <taxon>Ascomycota</taxon>
        <taxon>Pezizomycotina</taxon>
        <taxon>Eurotiomycetes</taxon>
        <taxon>Eurotiomycetidae</taxon>
        <taxon>Onygenales</taxon>
        <taxon>Arthrodermataceae</taxon>
        <taxon>Trichophyton</taxon>
    </lineage>
</organism>
<sequence length="103" mass="12060">MFVCHLQPLGDERSTDGSSMRLFRYTQEYRGWTSRPSGEAEEDTMWQGVLPTKHEKIASRSFFKVTTTTHLWGSNKAKSPHHPIPRIHAWEYIYDVPSIRPRN</sequence>
<gene>
    <name evidence="1" type="ORF">H103_00359</name>
</gene>
<protein>
    <submittedName>
        <fullName evidence="1">Uncharacterized protein</fullName>
    </submittedName>
</protein>
<dbReference type="AlphaFoldDB" id="A0A022WG81"/>
<dbReference type="EMBL" id="KK207690">
    <property type="protein sequence ID" value="EZF57329.1"/>
    <property type="molecule type" value="Genomic_DNA"/>
</dbReference>